<dbReference type="EMBL" id="JAVRRJ010000002">
    <property type="protein sequence ID" value="KAK5089156.1"/>
    <property type="molecule type" value="Genomic_DNA"/>
</dbReference>
<comment type="caution">
    <text evidence="2">The sequence shown here is derived from an EMBL/GenBank/DDBJ whole genome shotgun (WGS) entry which is preliminary data.</text>
</comment>
<reference evidence="2 3" key="1">
    <citation type="submission" date="2023-08" db="EMBL/GenBank/DDBJ databases">
        <title>Black Yeasts Isolated from many extreme environments.</title>
        <authorList>
            <person name="Coleine C."/>
            <person name="Stajich J.E."/>
            <person name="Selbmann L."/>
        </authorList>
    </citation>
    <scope>NUCLEOTIDE SEQUENCE [LARGE SCALE GENOMIC DNA]</scope>
    <source>
        <strain evidence="2 3">CCFEE 5910</strain>
    </source>
</reference>
<feature type="compositionally biased region" description="Basic and acidic residues" evidence="1">
    <location>
        <begin position="150"/>
        <end position="167"/>
    </location>
</feature>
<sequence length="197" mass="22842">MAPHSVAHTQSSSLLDRAAPHLPRILQPSLWETVFPSNLRSKTRSLFSEQQRKPRNPATYFIWIYLLIGSQAIRIIQVKNEHNTFARKAEIQIEKLREVVRRLQAGEDVDVEKVLGTGVPEEEEAWEEALKEIENEERLWSESKKKKRQQREQRKKEAEEAQQREQDASPVNQIAEPVKTTETASSSSPPFRNPTFY</sequence>
<dbReference type="AlphaFoldDB" id="A0AAN7T3P2"/>
<name>A0AAN7T3P2_9EURO</name>
<dbReference type="InterPro" id="IPR035213">
    <property type="entry name" value="DUF5321"/>
</dbReference>
<dbReference type="Pfam" id="PF17254">
    <property type="entry name" value="DUF5321"/>
    <property type="match status" value="1"/>
</dbReference>
<feature type="compositionally biased region" description="Polar residues" evidence="1">
    <location>
        <begin position="180"/>
        <end position="197"/>
    </location>
</feature>
<evidence type="ECO:0000256" key="1">
    <source>
        <dbReference type="SAM" id="MobiDB-lite"/>
    </source>
</evidence>
<feature type="region of interest" description="Disordered" evidence="1">
    <location>
        <begin position="137"/>
        <end position="197"/>
    </location>
</feature>
<protein>
    <submittedName>
        <fullName evidence="2">Uncharacterized protein</fullName>
    </submittedName>
</protein>
<proteinExistence type="predicted"/>
<gene>
    <name evidence="2" type="ORF">LTR05_003380</name>
</gene>
<evidence type="ECO:0000313" key="2">
    <source>
        <dbReference type="EMBL" id="KAK5089156.1"/>
    </source>
</evidence>
<organism evidence="2 3">
    <name type="scientific">Lithohypha guttulata</name>
    <dbReference type="NCBI Taxonomy" id="1690604"/>
    <lineage>
        <taxon>Eukaryota</taxon>
        <taxon>Fungi</taxon>
        <taxon>Dikarya</taxon>
        <taxon>Ascomycota</taxon>
        <taxon>Pezizomycotina</taxon>
        <taxon>Eurotiomycetes</taxon>
        <taxon>Chaetothyriomycetidae</taxon>
        <taxon>Chaetothyriales</taxon>
        <taxon>Trichomeriaceae</taxon>
        <taxon>Lithohypha</taxon>
    </lineage>
</organism>
<evidence type="ECO:0000313" key="3">
    <source>
        <dbReference type="Proteomes" id="UP001309876"/>
    </source>
</evidence>
<keyword evidence="3" id="KW-1185">Reference proteome</keyword>
<dbReference type="Proteomes" id="UP001309876">
    <property type="component" value="Unassembled WGS sequence"/>
</dbReference>
<accession>A0AAN7T3P2</accession>